<sequence length="96" mass="10448">MNDMYMVPNAVRHAGTEVTEIASRIRITSSEDEVRASNDQLAGTNLDAAAERAANALVKARTTFSKRLDSHSEALVHAANATESQDQNSGRSFFRP</sequence>
<comment type="caution">
    <text evidence="1">The sequence shown here is derived from an EMBL/GenBank/DDBJ whole genome shotgun (WGS) entry which is preliminary data.</text>
</comment>
<organism evidence="1 2">
    <name type="scientific">Peptidiphaga gingivicola</name>
    <dbReference type="NCBI Taxonomy" id="2741497"/>
    <lineage>
        <taxon>Bacteria</taxon>
        <taxon>Bacillati</taxon>
        <taxon>Actinomycetota</taxon>
        <taxon>Actinomycetes</taxon>
        <taxon>Actinomycetales</taxon>
        <taxon>Actinomycetaceae</taxon>
        <taxon>Peptidiphaga</taxon>
    </lineage>
</organism>
<dbReference type="STRING" id="1823756.A4H34_08630"/>
<protein>
    <submittedName>
        <fullName evidence="1">Uncharacterized protein</fullName>
    </submittedName>
</protein>
<dbReference type="AlphaFoldDB" id="A0A179B1Q5"/>
<proteinExistence type="predicted"/>
<evidence type="ECO:0000313" key="1">
    <source>
        <dbReference type="EMBL" id="OAP85173.1"/>
    </source>
</evidence>
<reference evidence="1 2" key="1">
    <citation type="submission" date="2016-04" db="EMBL/GenBank/DDBJ databases">
        <title>Peptidophaga gingivicola gen. nov., sp. nov., isolated from human subgingival plaque.</title>
        <authorList>
            <person name="Beall C.J."/>
            <person name="Mokrzan E.M."/>
            <person name="Griffen A.L."/>
            <person name="Leys E.J."/>
        </authorList>
    </citation>
    <scope>NUCLEOTIDE SEQUENCE [LARGE SCALE GENOMIC DNA]</scope>
    <source>
        <strain evidence="1 2">BA112</strain>
    </source>
</reference>
<name>A0A179B1Q5_9ACTO</name>
<evidence type="ECO:0000313" key="2">
    <source>
        <dbReference type="Proteomes" id="UP000078368"/>
    </source>
</evidence>
<accession>A0A179B1Q5</accession>
<gene>
    <name evidence="1" type="ORF">A4H34_08630</name>
</gene>
<dbReference type="EMBL" id="LVZK01000003">
    <property type="protein sequence ID" value="OAP85173.1"/>
    <property type="molecule type" value="Genomic_DNA"/>
</dbReference>
<dbReference type="Proteomes" id="UP000078368">
    <property type="component" value="Unassembled WGS sequence"/>
</dbReference>
<dbReference type="RefSeq" id="WP_009199634.1">
    <property type="nucleotide sequence ID" value="NZ_LVZK01000003.1"/>
</dbReference>
<keyword evidence="2" id="KW-1185">Reference proteome</keyword>